<organism evidence="7 8">
    <name type="scientific">Metamycoplasma arthritidis (strain 158L3-1)</name>
    <name type="common">Mycoplasma arthritidis</name>
    <dbReference type="NCBI Taxonomy" id="243272"/>
    <lineage>
        <taxon>Bacteria</taxon>
        <taxon>Bacillati</taxon>
        <taxon>Mycoplasmatota</taxon>
        <taxon>Mycoplasmoidales</taxon>
        <taxon>Metamycoplasmataceae</taxon>
        <taxon>Metamycoplasma</taxon>
    </lineage>
</organism>
<dbReference type="HOGENOM" id="CLU_180108_1_0_14"/>
<keyword evidence="4 6" id="KW-1133">Transmembrane helix</keyword>
<dbReference type="RefSeq" id="WP_012497947.1">
    <property type="nucleotide sequence ID" value="NC_011025.1"/>
</dbReference>
<dbReference type="STRING" id="243272.MARTH_orf024"/>
<dbReference type="Pfam" id="PF03672">
    <property type="entry name" value="UPF0154"/>
    <property type="match status" value="1"/>
</dbReference>
<reference evidence="7 8" key="1">
    <citation type="journal article" date="2008" name="Infect. Immun.">
        <title>Genome of Mycoplasma arthritidis.</title>
        <authorList>
            <person name="Dybvig K."/>
            <person name="Zuhua C."/>
            <person name="Lao P."/>
            <person name="Jordan D.S."/>
            <person name="French C.T."/>
            <person name="Tu A.H."/>
            <person name="Loraine A.E."/>
        </authorList>
    </citation>
    <scope>NUCLEOTIDE SEQUENCE [LARGE SCALE GENOMIC DNA]</scope>
    <source>
        <strain evidence="7 8">158L3-1</strain>
    </source>
</reference>
<name>B3PLT8_META1</name>
<proteinExistence type="inferred from homology"/>
<dbReference type="GO" id="GO:0016020">
    <property type="term" value="C:membrane"/>
    <property type="evidence" value="ECO:0007669"/>
    <property type="project" value="UniProtKB-SubCell"/>
</dbReference>
<gene>
    <name evidence="7" type="ordered locus">MARTH_orf024</name>
</gene>
<keyword evidence="8" id="KW-1185">Reference proteome</keyword>
<evidence type="ECO:0000256" key="2">
    <source>
        <dbReference type="ARBA" id="ARBA00006694"/>
    </source>
</evidence>
<comment type="subcellular location">
    <subcellularLocation>
        <location evidence="1">Membrane</location>
        <topology evidence="1">Single-pass membrane protein</topology>
    </subcellularLocation>
</comment>
<dbReference type="InterPro" id="IPR005359">
    <property type="entry name" value="UPF0154"/>
</dbReference>
<evidence type="ECO:0000256" key="4">
    <source>
        <dbReference type="ARBA" id="ARBA00022989"/>
    </source>
</evidence>
<evidence type="ECO:0000256" key="5">
    <source>
        <dbReference type="ARBA" id="ARBA00023136"/>
    </source>
</evidence>
<dbReference type="Proteomes" id="UP000008812">
    <property type="component" value="Chromosome"/>
</dbReference>
<evidence type="ECO:0000256" key="6">
    <source>
        <dbReference type="SAM" id="Phobius"/>
    </source>
</evidence>
<evidence type="ECO:0000313" key="7">
    <source>
        <dbReference type="EMBL" id="ACF06990.1"/>
    </source>
</evidence>
<dbReference type="EMBL" id="CP001047">
    <property type="protein sequence ID" value="ACF06990.1"/>
    <property type="molecule type" value="Genomic_DNA"/>
</dbReference>
<accession>B3PLT8</accession>
<evidence type="ECO:0008006" key="9">
    <source>
        <dbReference type="Google" id="ProtNLM"/>
    </source>
</evidence>
<comment type="similarity">
    <text evidence="2">Belongs to the UPF0154 family.</text>
</comment>
<evidence type="ECO:0000256" key="3">
    <source>
        <dbReference type="ARBA" id="ARBA00022692"/>
    </source>
</evidence>
<feature type="transmembrane region" description="Helical" evidence="6">
    <location>
        <begin position="6"/>
        <end position="28"/>
    </location>
</feature>
<dbReference type="eggNOG" id="COG3763">
    <property type="taxonomic scope" value="Bacteria"/>
</dbReference>
<keyword evidence="5 6" id="KW-0472">Membrane</keyword>
<evidence type="ECO:0000313" key="8">
    <source>
        <dbReference type="Proteomes" id="UP000008812"/>
    </source>
</evidence>
<dbReference type="KEGG" id="mat:MARTH_orf024"/>
<dbReference type="AlphaFoldDB" id="B3PLT8"/>
<sequence length="74" mass="8360">MPVYGIVLLVILPIIGVIGGIFGGIFIAKKKYEKELKENPPINEKMIRIMYQQMGRKASEAQVKQVMRSIKNAK</sequence>
<evidence type="ECO:0000256" key="1">
    <source>
        <dbReference type="ARBA" id="ARBA00004167"/>
    </source>
</evidence>
<dbReference type="HAMAP" id="MF_00363">
    <property type="entry name" value="UPF0154"/>
    <property type="match status" value="1"/>
</dbReference>
<keyword evidence="3 6" id="KW-0812">Transmembrane</keyword>
<protein>
    <recommendedName>
        <fullName evidence="9">YneF family protein</fullName>
    </recommendedName>
</protein>